<comment type="caution">
    <text evidence="2">The sequence shown here is derived from an EMBL/GenBank/DDBJ whole genome shotgun (WGS) entry which is preliminary data.</text>
</comment>
<dbReference type="EC" id="2.3.1.-" evidence="2"/>
<protein>
    <submittedName>
        <fullName evidence="2">GNAT family N-acetyltransferase</fullName>
        <ecNumber evidence="2">2.3.1.-</ecNumber>
    </submittedName>
</protein>
<organism evidence="2 3">
    <name type="scientific">Kroppenstedtia sanguinis</name>
    <dbReference type="NCBI Taxonomy" id="1380684"/>
    <lineage>
        <taxon>Bacteria</taxon>
        <taxon>Bacillati</taxon>
        <taxon>Bacillota</taxon>
        <taxon>Bacilli</taxon>
        <taxon>Bacillales</taxon>
        <taxon>Thermoactinomycetaceae</taxon>
        <taxon>Kroppenstedtia</taxon>
    </lineage>
</organism>
<dbReference type="EMBL" id="JBHTNU010000006">
    <property type="protein sequence ID" value="MFD1426836.1"/>
    <property type="molecule type" value="Genomic_DNA"/>
</dbReference>
<dbReference type="InterPro" id="IPR016181">
    <property type="entry name" value="Acyl_CoA_acyltransferase"/>
</dbReference>
<accession>A0ABW4CA80</accession>
<evidence type="ECO:0000259" key="1">
    <source>
        <dbReference type="PROSITE" id="PS51186"/>
    </source>
</evidence>
<dbReference type="Proteomes" id="UP001597282">
    <property type="component" value="Unassembled WGS sequence"/>
</dbReference>
<keyword evidence="3" id="KW-1185">Reference proteome</keyword>
<keyword evidence="2" id="KW-0808">Transferase</keyword>
<gene>
    <name evidence="2" type="ORF">ACFQ4Y_07785</name>
</gene>
<name>A0ABW4CA80_9BACL</name>
<reference evidence="3" key="1">
    <citation type="journal article" date="2019" name="Int. J. Syst. Evol. Microbiol.">
        <title>The Global Catalogue of Microorganisms (GCM) 10K type strain sequencing project: providing services to taxonomists for standard genome sequencing and annotation.</title>
        <authorList>
            <consortium name="The Broad Institute Genomics Platform"/>
            <consortium name="The Broad Institute Genome Sequencing Center for Infectious Disease"/>
            <person name="Wu L."/>
            <person name="Ma J."/>
        </authorList>
    </citation>
    <scope>NUCLEOTIDE SEQUENCE [LARGE SCALE GENOMIC DNA]</scope>
    <source>
        <strain evidence="3">S1</strain>
    </source>
</reference>
<dbReference type="Gene3D" id="3.40.630.30">
    <property type="match status" value="1"/>
</dbReference>
<dbReference type="CDD" id="cd04301">
    <property type="entry name" value="NAT_SF"/>
    <property type="match status" value="1"/>
</dbReference>
<keyword evidence="2" id="KW-0012">Acyltransferase</keyword>
<dbReference type="Pfam" id="PF00583">
    <property type="entry name" value="Acetyltransf_1"/>
    <property type="match status" value="1"/>
</dbReference>
<dbReference type="GO" id="GO:0016746">
    <property type="term" value="F:acyltransferase activity"/>
    <property type="evidence" value="ECO:0007669"/>
    <property type="project" value="UniProtKB-KW"/>
</dbReference>
<dbReference type="RefSeq" id="WP_380164312.1">
    <property type="nucleotide sequence ID" value="NZ_JBHTNU010000006.1"/>
</dbReference>
<dbReference type="SUPFAM" id="SSF55729">
    <property type="entry name" value="Acyl-CoA N-acyltransferases (Nat)"/>
    <property type="match status" value="1"/>
</dbReference>
<evidence type="ECO:0000313" key="3">
    <source>
        <dbReference type="Proteomes" id="UP001597282"/>
    </source>
</evidence>
<dbReference type="InterPro" id="IPR000182">
    <property type="entry name" value="GNAT_dom"/>
</dbReference>
<sequence>MILKKLREGDRMSIKELTTEVEWRRAYPVMKELRTHLELESFLHLVQEMRREGYRLFALEEAGEILAVTGVTIRATLYYGKHLFVHDLVTRSDQRSQGCGERLLTYVEDWGRSQGCGSVALTSGLARRDAHRFYEERMGYDRVSHVFRKML</sequence>
<dbReference type="PROSITE" id="PS51186">
    <property type="entry name" value="GNAT"/>
    <property type="match status" value="1"/>
</dbReference>
<proteinExistence type="predicted"/>
<feature type="domain" description="N-acetyltransferase" evidence="1">
    <location>
        <begin position="12"/>
        <end position="151"/>
    </location>
</feature>
<evidence type="ECO:0000313" key="2">
    <source>
        <dbReference type="EMBL" id="MFD1426836.1"/>
    </source>
</evidence>